<dbReference type="Gene3D" id="3.40.50.1260">
    <property type="entry name" value="Phosphoglycerate kinase, N-terminal domain"/>
    <property type="match status" value="1"/>
</dbReference>
<dbReference type="GO" id="GO:0005524">
    <property type="term" value="F:ATP binding"/>
    <property type="evidence" value="ECO:0007669"/>
    <property type="project" value="UniProtKB-KW"/>
</dbReference>
<dbReference type="AlphaFoldDB" id="A0A0A1U742"/>
<evidence type="ECO:0000313" key="15">
    <source>
        <dbReference type="EMBL" id="ELP90140.1"/>
    </source>
</evidence>
<evidence type="ECO:0000256" key="7">
    <source>
        <dbReference type="ARBA" id="ARBA00022723"/>
    </source>
</evidence>
<dbReference type="InterPro" id="IPR001576">
    <property type="entry name" value="Phosphoglycerate_kinase"/>
</dbReference>
<dbReference type="SUPFAM" id="SSF53748">
    <property type="entry name" value="Phosphoglycerate kinase"/>
    <property type="match status" value="1"/>
</dbReference>
<evidence type="ECO:0000256" key="5">
    <source>
        <dbReference type="ARBA" id="ARBA00013061"/>
    </source>
</evidence>
<keyword evidence="9 13" id="KW-0418">Kinase</keyword>
<evidence type="ECO:0000256" key="4">
    <source>
        <dbReference type="ARBA" id="ARBA00008982"/>
    </source>
</evidence>
<keyword evidence="12" id="KW-0324">Glycolysis</keyword>
<comment type="cofactor">
    <cofactor evidence="2">
        <name>Mg(2+)</name>
        <dbReference type="ChEBI" id="CHEBI:18420"/>
    </cofactor>
</comment>
<dbReference type="VEuPathDB" id="AmoebaDB:EIN_405740"/>
<dbReference type="UniPathway" id="UPA00109">
    <property type="reaction ID" value="UER00185"/>
</dbReference>
<dbReference type="InterPro" id="IPR036043">
    <property type="entry name" value="Phosphoglycerate_kinase_sf"/>
</dbReference>
<keyword evidence="8" id="KW-0547">Nucleotide-binding</keyword>
<accession>A0A0A1U742</accession>
<evidence type="ECO:0000256" key="1">
    <source>
        <dbReference type="ARBA" id="ARBA00000642"/>
    </source>
</evidence>
<dbReference type="PANTHER" id="PTHR11406:SF0">
    <property type="entry name" value="PHOSPHOGLYCERATE KINASE"/>
    <property type="match status" value="1"/>
</dbReference>
<dbReference type="OrthoDB" id="275353at2759"/>
<dbReference type="OMA" id="CAGPEVE"/>
<dbReference type="Pfam" id="PF00162">
    <property type="entry name" value="PGK"/>
    <property type="match status" value="1"/>
</dbReference>
<evidence type="ECO:0000256" key="9">
    <source>
        <dbReference type="ARBA" id="ARBA00022777"/>
    </source>
</evidence>
<dbReference type="GO" id="GO:0046872">
    <property type="term" value="F:metal ion binding"/>
    <property type="evidence" value="ECO:0007669"/>
    <property type="project" value="UniProtKB-KW"/>
</dbReference>
<dbReference type="RefSeq" id="XP_004256911.1">
    <property type="nucleotide sequence ID" value="XM_004256863.1"/>
</dbReference>
<keyword evidence="6 13" id="KW-0808">Transferase</keyword>
<keyword evidence="11" id="KW-0460">Magnesium</keyword>
<sequence length="206" mass="22926">MGFTKKSLDQIDVKGKKVLMRVDFNVPQDKQGKITNTKRIDSTIPSINYCLEHGAHSIVLMSHLGRPDGQVVPALTLKPVAEKLEEIMKRKITFLNDCVGEEVINACKNAPEGAIILLENLRFHPEEEGAAIIDGKKVKASAENVKKFREDLTQLGEIYVNDAFGTVHRAHSSMVGVDLPIKVSGFLVKKELGYFAQAFDHINRPY</sequence>
<comment type="subunit">
    <text evidence="14">Monomer.</text>
</comment>
<comment type="similarity">
    <text evidence="4 13">Belongs to the phosphoglycerate kinase family.</text>
</comment>
<dbReference type="GeneID" id="14889048"/>
<dbReference type="GO" id="GO:0006094">
    <property type="term" value="P:gluconeogenesis"/>
    <property type="evidence" value="ECO:0007669"/>
    <property type="project" value="TreeGrafter"/>
</dbReference>
<evidence type="ECO:0000256" key="2">
    <source>
        <dbReference type="ARBA" id="ARBA00001946"/>
    </source>
</evidence>
<dbReference type="GO" id="GO:0006096">
    <property type="term" value="P:glycolytic process"/>
    <property type="evidence" value="ECO:0007669"/>
    <property type="project" value="UniProtKB-UniPathway"/>
</dbReference>
<dbReference type="GO" id="GO:0005829">
    <property type="term" value="C:cytosol"/>
    <property type="evidence" value="ECO:0007669"/>
    <property type="project" value="TreeGrafter"/>
</dbReference>
<protein>
    <recommendedName>
        <fullName evidence="5 13">Phosphoglycerate kinase</fullName>
        <ecNumber evidence="5 13">2.7.2.3</ecNumber>
    </recommendedName>
</protein>
<dbReference type="InterPro" id="IPR015824">
    <property type="entry name" value="Phosphoglycerate_kinase_N"/>
</dbReference>
<dbReference type="PANTHER" id="PTHR11406">
    <property type="entry name" value="PHOSPHOGLYCERATE KINASE"/>
    <property type="match status" value="1"/>
</dbReference>
<proteinExistence type="inferred from homology"/>
<feature type="non-terminal residue" evidence="15">
    <location>
        <position position="206"/>
    </location>
</feature>
<dbReference type="Proteomes" id="UP000014680">
    <property type="component" value="Unassembled WGS sequence"/>
</dbReference>
<dbReference type="GO" id="GO:0043531">
    <property type="term" value="F:ADP binding"/>
    <property type="evidence" value="ECO:0007669"/>
    <property type="project" value="TreeGrafter"/>
</dbReference>
<evidence type="ECO:0000256" key="10">
    <source>
        <dbReference type="ARBA" id="ARBA00022840"/>
    </source>
</evidence>
<evidence type="ECO:0000313" key="16">
    <source>
        <dbReference type="Proteomes" id="UP000014680"/>
    </source>
</evidence>
<gene>
    <name evidence="15" type="ORF">EIN_405740</name>
</gene>
<name>A0A0A1U742_ENTIV</name>
<dbReference type="PROSITE" id="PS00111">
    <property type="entry name" value="PGLYCERATE_KINASE"/>
    <property type="match status" value="1"/>
</dbReference>
<dbReference type="EMBL" id="KB206537">
    <property type="protein sequence ID" value="ELP90140.1"/>
    <property type="molecule type" value="Genomic_DNA"/>
</dbReference>
<keyword evidence="10" id="KW-0067">ATP-binding</keyword>
<evidence type="ECO:0000256" key="6">
    <source>
        <dbReference type="ARBA" id="ARBA00022679"/>
    </source>
</evidence>
<dbReference type="KEGG" id="eiv:EIN_405740"/>
<dbReference type="GO" id="GO:0004618">
    <property type="term" value="F:phosphoglycerate kinase activity"/>
    <property type="evidence" value="ECO:0007669"/>
    <property type="project" value="UniProtKB-EC"/>
</dbReference>
<keyword evidence="7" id="KW-0479">Metal-binding</keyword>
<reference evidence="15 16" key="1">
    <citation type="submission" date="2012-10" db="EMBL/GenBank/DDBJ databases">
        <authorList>
            <person name="Zafar N."/>
            <person name="Inman J."/>
            <person name="Hall N."/>
            <person name="Lorenzi H."/>
            <person name="Caler E."/>
        </authorList>
    </citation>
    <scope>NUCLEOTIDE SEQUENCE [LARGE SCALE GENOMIC DNA]</scope>
    <source>
        <strain evidence="15 16">IP1</strain>
    </source>
</reference>
<dbReference type="GO" id="GO:0005516">
    <property type="term" value="F:calmodulin binding"/>
    <property type="evidence" value="ECO:0007669"/>
    <property type="project" value="TreeGrafter"/>
</dbReference>
<dbReference type="FunFam" id="3.40.50.1260:FF:000019">
    <property type="entry name" value="Phosphoglycerate kinase 1"/>
    <property type="match status" value="1"/>
</dbReference>
<evidence type="ECO:0000256" key="8">
    <source>
        <dbReference type="ARBA" id="ARBA00022741"/>
    </source>
</evidence>
<evidence type="ECO:0000256" key="12">
    <source>
        <dbReference type="ARBA" id="ARBA00023152"/>
    </source>
</evidence>
<evidence type="ECO:0000256" key="14">
    <source>
        <dbReference type="RuleBase" id="RU000696"/>
    </source>
</evidence>
<keyword evidence="16" id="KW-1185">Reference proteome</keyword>
<dbReference type="InterPro" id="IPR015911">
    <property type="entry name" value="Phosphoglycerate_kinase_CS"/>
</dbReference>
<dbReference type="EC" id="2.7.2.3" evidence="5 13"/>
<organism evidence="15 16">
    <name type="scientific">Entamoeba invadens IP1</name>
    <dbReference type="NCBI Taxonomy" id="370355"/>
    <lineage>
        <taxon>Eukaryota</taxon>
        <taxon>Amoebozoa</taxon>
        <taxon>Evosea</taxon>
        <taxon>Archamoebae</taxon>
        <taxon>Mastigamoebida</taxon>
        <taxon>Entamoebidae</taxon>
        <taxon>Entamoeba</taxon>
    </lineage>
</organism>
<comment type="pathway">
    <text evidence="3 13">Carbohydrate degradation; glycolysis; pyruvate from D-glyceraldehyde 3-phosphate: step 2/5.</text>
</comment>
<dbReference type="PRINTS" id="PR00477">
    <property type="entry name" value="PHGLYCKINASE"/>
</dbReference>
<evidence type="ECO:0000256" key="13">
    <source>
        <dbReference type="RuleBase" id="RU000532"/>
    </source>
</evidence>
<comment type="catalytic activity">
    <reaction evidence="1 13">
        <text>(2R)-3-phosphoglycerate + ATP = (2R)-3-phospho-glyceroyl phosphate + ADP</text>
        <dbReference type="Rhea" id="RHEA:14801"/>
        <dbReference type="ChEBI" id="CHEBI:30616"/>
        <dbReference type="ChEBI" id="CHEBI:57604"/>
        <dbReference type="ChEBI" id="CHEBI:58272"/>
        <dbReference type="ChEBI" id="CHEBI:456216"/>
        <dbReference type="EC" id="2.7.2.3"/>
    </reaction>
</comment>
<evidence type="ECO:0000256" key="3">
    <source>
        <dbReference type="ARBA" id="ARBA00004838"/>
    </source>
</evidence>
<evidence type="ECO:0000256" key="11">
    <source>
        <dbReference type="ARBA" id="ARBA00022842"/>
    </source>
</evidence>